<dbReference type="Proteomes" id="UP000444960">
    <property type="component" value="Unassembled WGS sequence"/>
</dbReference>
<name>A0A7I9V406_9ACTN</name>
<evidence type="ECO:0000313" key="3">
    <source>
        <dbReference type="Proteomes" id="UP000444960"/>
    </source>
</evidence>
<gene>
    <name evidence="2" type="ORF">nbrc107696_03580</name>
</gene>
<dbReference type="OrthoDB" id="144293at2"/>
<dbReference type="RefSeq" id="WP_161893852.1">
    <property type="nucleotide sequence ID" value="NZ_BJOV01000001.1"/>
</dbReference>
<keyword evidence="1" id="KW-1133">Transmembrane helix</keyword>
<dbReference type="InterPro" id="IPR036890">
    <property type="entry name" value="HATPase_C_sf"/>
</dbReference>
<dbReference type="Gene3D" id="3.30.565.10">
    <property type="entry name" value="Histidine kinase-like ATPase, C-terminal domain"/>
    <property type="match status" value="1"/>
</dbReference>
<comment type="caution">
    <text evidence="2">The sequence shown here is derived from an EMBL/GenBank/DDBJ whole genome shotgun (WGS) entry which is preliminary data.</text>
</comment>
<evidence type="ECO:0000256" key="1">
    <source>
        <dbReference type="SAM" id="Phobius"/>
    </source>
</evidence>
<sequence>MNVYRLRRAAALTVSVSTLLVPLMSVVPALIAGRGMTERWWTPVSFVLVLGAAVVMLVAASFESGKSRAMLRAAVLLAFANIVVLVLWFAAWTHVSVEGFGSPPIWVANTVVLPAVALATLVPIRWAAGYLVVALALLSEAQQHAAFGGFGYDAALNQLLTASLMGVFLAMLGTCVGIAHSVDETRAAVLVERVESAARTARVAERRRLDVVLRDKVIAVLRDISVGQPDERHRRQARAVLDELDGVGVERRDCATVSAADAVVQLRESVIAFGDGLLVAIDSSDDAVDLPGHVVDTIGDALVEAVGNSVTHAGAAASTAVVGMVCEAGIRIRVVDDGCGFDPDRIAPDRSGIVVGIRQRMAALPGGSASVDAAPLDGTMVSLEWTRS</sequence>
<keyword evidence="3" id="KW-1185">Reference proteome</keyword>
<dbReference type="SUPFAM" id="SSF55874">
    <property type="entry name" value="ATPase domain of HSP90 chaperone/DNA topoisomerase II/histidine kinase"/>
    <property type="match status" value="1"/>
</dbReference>
<evidence type="ECO:0008006" key="4">
    <source>
        <dbReference type="Google" id="ProtNLM"/>
    </source>
</evidence>
<accession>A0A7I9V406</accession>
<feature type="transmembrane region" description="Helical" evidence="1">
    <location>
        <begin position="69"/>
        <end position="91"/>
    </location>
</feature>
<organism evidence="2 3">
    <name type="scientific">Gordonia spumicola</name>
    <dbReference type="NCBI Taxonomy" id="589161"/>
    <lineage>
        <taxon>Bacteria</taxon>
        <taxon>Bacillati</taxon>
        <taxon>Actinomycetota</taxon>
        <taxon>Actinomycetes</taxon>
        <taxon>Mycobacteriales</taxon>
        <taxon>Gordoniaceae</taxon>
        <taxon>Gordonia</taxon>
    </lineage>
</organism>
<feature type="transmembrane region" description="Helical" evidence="1">
    <location>
        <begin position="39"/>
        <end position="62"/>
    </location>
</feature>
<dbReference type="AlphaFoldDB" id="A0A7I9V406"/>
<keyword evidence="1" id="KW-0472">Membrane</keyword>
<reference evidence="3" key="1">
    <citation type="submission" date="2019-06" db="EMBL/GenBank/DDBJ databases">
        <title>Gordonia isolated from sludge of a wastewater treatment plant.</title>
        <authorList>
            <person name="Tamura T."/>
            <person name="Aoyama K."/>
            <person name="Kang Y."/>
            <person name="Saito S."/>
            <person name="Akiyama N."/>
            <person name="Yazawa K."/>
            <person name="Gonoi T."/>
            <person name="Mikami Y."/>
        </authorList>
    </citation>
    <scope>NUCLEOTIDE SEQUENCE [LARGE SCALE GENOMIC DNA]</scope>
    <source>
        <strain evidence="3">NBRC 107696</strain>
    </source>
</reference>
<feature type="transmembrane region" description="Helical" evidence="1">
    <location>
        <begin position="159"/>
        <end position="179"/>
    </location>
</feature>
<proteinExistence type="predicted"/>
<protein>
    <recommendedName>
        <fullName evidence="4">ATP-binding protein</fullName>
    </recommendedName>
</protein>
<keyword evidence="1" id="KW-0812">Transmembrane</keyword>
<dbReference type="EMBL" id="BJOV01000001">
    <property type="protein sequence ID" value="GED99911.1"/>
    <property type="molecule type" value="Genomic_DNA"/>
</dbReference>
<feature type="transmembrane region" description="Helical" evidence="1">
    <location>
        <begin position="111"/>
        <end position="138"/>
    </location>
</feature>
<evidence type="ECO:0000313" key="2">
    <source>
        <dbReference type="EMBL" id="GED99911.1"/>
    </source>
</evidence>